<keyword evidence="6 7" id="KW-0472">Membrane</keyword>
<keyword evidence="4 7" id="KW-0812">Transmembrane</keyword>
<evidence type="ECO:0000256" key="3">
    <source>
        <dbReference type="ARBA" id="ARBA00022475"/>
    </source>
</evidence>
<accession>A0ABU4IYQ3</accession>
<evidence type="ECO:0000256" key="2">
    <source>
        <dbReference type="ARBA" id="ARBA00006679"/>
    </source>
</evidence>
<evidence type="ECO:0000256" key="4">
    <source>
        <dbReference type="ARBA" id="ARBA00022692"/>
    </source>
</evidence>
<feature type="transmembrane region" description="Helical" evidence="7">
    <location>
        <begin position="60"/>
        <end position="79"/>
    </location>
</feature>
<dbReference type="Pfam" id="PF07681">
    <property type="entry name" value="DoxX"/>
    <property type="match status" value="1"/>
</dbReference>
<evidence type="ECO:0000256" key="7">
    <source>
        <dbReference type="SAM" id="Phobius"/>
    </source>
</evidence>
<dbReference type="RefSeq" id="WP_318585632.1">
    <property type="nucleotide sequence ID" value="NZ_JAWRCP010000002.1"/>
</dbReference>
<evidence type="ECO:0000313" key="9">
    <source>
        <dbReference type="Proteomes" id="UP001279860"/>
    </source>
</evidence>
<dbReference type="PANTHER" id="PTHR33452">
    <property type="entry name" value="OXIDOREDUCTASE CATD-RELATED"/>
    <property type="match status" value="1"/>
</dbReference>
<dbReference type="Proteomes" id="UP001279860">
    <property type="component" value="Unassembled WGS sequence"/>
</dbReference>
<feature type="transmembrane region" description="Helical" evidence="7">
    <location>
        <begin position="21"/>
        <end position="40"/>
    </location>
</feature>
<sequence length="146" mass="15384">MQFLRQLLSSNTQYAPLILRVPVGVILMAHGAQKLFGWFGGGGLEGTGKWMASIGIEPGMLMAALAGSGEFFGGLFLLLGLLTRPAACVTAFTMVVAIFSVHINNGLFLSNNGYEYALALLAACTSLIFSGSGKVSLDQAILRLIK</sequence>
<dbReference type="EMBL" id="JAWRCP010000002">
    <property type="protein sequence ID" value="MDW6094531.1"/>
    <property type="molecule type" value="Genomic_DNA"/>
</dbReference>
<evidence type="ECO:0000313" key="8">
    <source>
        <dbReference type="EMBL" id="MDW6094531.1"/>
    </source>
</evidence>
<evidence type="ECO:0000256" key="6">
    <source>
        <dbReference type="ARBA" id="ARBA00023136"/>
    </source>
</evidence>
<name>A0ABU4IYQ3_9VIBR</name>
<proteinExistence type="inferred from homology"/>
<evidence type="ECO:0000256" key="5">
    <source>
        <dbReference type="ARBA" id="ARBA00022989"/>
    </source>
</evidence>
<reference evidence="8 9" key="1">
    <citation type="submission" date="2023-11" db="EMBL/GenBank/DDBJ databases">
        <title>Plant-associative lifestyle of Vibrio porteresiae and its evolutionary dynamics.</title>
        <authorList>
            <person name="Rameshkumar N."/>
            <person name="Kirti K."/>
        </authorList>
    </citation>
    <scope>NUCLEOTIDE SEQUENCE [LARGE SCALE GENOMIC DNA]</scope>
    <source>
        <strain evidence="8 9">MSSRF7</strain>
    </source>
</reference>
<feature type="transmembrane region" description="Helical" evidence="7">
    <location>
        <begin position="116"/>
        <end position="137"/>
    </location>
</feature>
<dbReference type="InterPro" id="IPR051907">
    <property type="entry name" value="DoxX-like_oxidoreductase"/>
</dbReference>
<feature type="transmembrane region" description="Helical" evidence="7">
    <location>
        <begin position="86"/>
        <end position="104"/>
    </location>
</feature>
<organism evidence="8 9">
    <name type="scientific">Vibrio rhizosphaerae</name>
    <dbReference type="NCBI Taxonomy" id="398736"/>
    <lineage>
        <taxon>Bacteria</taxon>
        <taxon>Pseudomonadati</taxon>
        <taxon>Pseudomonadota</taxon>
        <taxon>Gammaproteobacteria</taxon>
        <taxon>Vibrionales</taxon>
        <taxon>Vibrionaceae</taxon>
        <taxon>Vibrio</taxon>
    </lineage>
</organism>
<dbReference type="InterPro" id="IPR032808">
    <property type="entry name" value="DoxX"/>
</dbReference>
<comment type="similarity">
    <text evidence="2">Belongs to the DoxX family.</text>
</comment>
<gene>
    <name evidence="8" type="ORF">SBX64_18475</name>
</gene>
<keyword evidence="3" id="KW-1003">Cell membrane</keyword>
<comment type="caution">
    <text evidence="8">The sequence shown here is derived from an EMBL/GenBank/DDBJ whole genome shotgun (WGS) entry which is preliminary data.</text>
</comment>
<dbReference type="PANTHER" id="PTHR33452:SF1">
    <property type="entry name" value="INNER MEMBRANE PROTEIN YPHA-RELATED"/>
    <property type="match status" value="1"/>
</dbReference>
<evidence type="ECO:0000256" key="1">
    <source>
        <dbReference type="ARBA" id="ARBA00004651"/>
    </source>
</evidence>
<comment type="subcellular location">
    <subcellularLocation>
        <location evidence="1">Cell membrane</location>
        <topology evidence="1">Multi-pass membrane protein</topology>
    </subcellularLocation>
</comment>
<keyword evidence="5 7" id="KW-1133">Transmembrane helix</keyword>
<keyword evidence="9" id="KW-1185">Reference proteome</keyword>
<protein>
    <submittedName>
        <fullName evidence="8">DoxX family protein</fullName>
    </submittedName>
</protein>